<dbReference type="GO" id="GO:1990380">
    <property type="term" value="F:K48-linked deubiquitinase activity"/>
    <property type="evidence" value="ECO:0007669"/>
    <property type="project" value="InterPro"/>
</dbReference>
<feature type="compositionally biased region" description="Polar residues" evidence="1">
    <location>
        <begin position="198"/>
        <end position="213"/>
    </location>
</feature>
<feature type="compositionally biased region" description="Low complexity" evidence="1">
    <location>
        <begin position="308"/>
        <end position="323"/>
    </location>
</feature>
<feature type="domain" description="MINDY deubiquitinase" evidence="2">
    <location>
        <begin position="401"/>
        <end position="680"/>
    </location>
</feature>
<dbReference type="GO" id="GO:0071108">
    <property type="term" value="P:protein K48-linked deubiquitination"/>
    <property type="evidence" value="ECO:0007669"/>
    <property type="project" value="TreeGrafter"/>
</dbReference>
<dbReference type="GO" id="GO:0005829">
    <property type="term" value="C:cytosol"/>
    <property type="evidence" value="ECO:0007669"/>
    <property type="project" value="TreeGrafter"/>
</dbReference>
<dbReference type="OrthoDB" id="10261212at2759"/>
<accession>A0A2J5I6M3</accession>
<gene>
    <name evidence="3" type="ORF">BDW42DRAFT_160625</name>
</gene>
<feature type="compositionally biased region" description="Basic and acidic residues" evidence="1">
    <location>
        <begin position="390"/>
        <end position="400"/>
    </location>
</feature>
<evidence type="ECO:0000313" key="4">
    <source>
        <dbReference type="Proteomes" id="UP000235023"/>
    </source>
</evidence>
<reference evidence="4" key="1">
    <citation type="submission" date="2017-12" db="EMBL/GenBank/DDBJ databases">
        <authorList>
            <consortium name="DOE Joint Genome Institute"/>
            <person name="Mondo S.J."/>
            <person name="Kjaerbolling I."/>
            <person name="Vesth T.C."/>
            <person name="Frisvad J.C."/>
            <person name="Nybo J.L."/>
            <person name="Theobald S."/>
            <person name="Kuo A."/>
            <person name="Bowyer P."/>
            <person name="Matsuda Y."/>
            <person name="Lyhne E.K."/>
            <person name="Kogle M.E."/>
            <person name="Clum A."/>
            <person name="Lipzen A."/>
            <person name="Salamov A."/>
            <person name="Ngan C.Y."/>
            <person name="Daum C."/>
            <person name="Chiniquy J."/>
            <person name="Barry K."/>
            <person name="LaButti K."/>
            <person name="Haridas S."/>
            <person name="Simmons B.A."/>
            <person name="Magnuson J.K."/>
            <person name="Mortensen U.H."/>
            <person name="Larsen T.O."/>
            <person name="Grigoriev I.V."/>
            <person name="Baker S.E."/>
            <person name="Andersen M.R."/>
            <person name="Nordberg H.P."/>
            <person name="Cantor M.N."/>
            <person name="Hua S.X."/>
        </authorList>
    </citation>
    <scope>NUCLEOTIDE SEQUENCE [LARGE SCALE GENOMIC DNA]</scope>
    <source>
        <strain evidence="4">IBT 19404</strain>
    </source>
</reference>
<keyword evidence="4" id="KW-1185">Reference proteome</keyword>
<proteinExistence type="predicted"/>
<evidence type="ECO:0000256" key="1">
    <source>
        <dbReference type="SAM" id="MobiDB-lite"/>
    </source>
</evidence>
<dbReference type="Proteomes" id="UP000235023">
    <property type="component" value="Unassembled WGS sequence"/>
</dbReference>
<feature type="region of interest" description="Disordered" evidence="1">
    <location>
        <begin position="236"/>
        <end position="267"/>
    </location>
</feature>
<name>A0A2J5I6M3_9EURO</name>
<dbReference type="GO" id="GO:0004843">
    <property type="term" value="F:cysteine-type deubiquitinase activity"/>
    <property type="evidence" value="ECO:0007669"/>
    <property type="project" value="InterPro"/>
</dbReference>
<feature type="region of interest" description="Disordered" evidence="1">
    <location>
        <begin position="198"/>
        <end position="224"/>
    </location>
</feature>
<organism evidence="3 4">
    <name type="scientific">Aspergillus taichungensis</name>
    <dbReference type="NCBI Taxonomy" id="482145"/>
    <lineage>
        <taxon>Eukaryota</taxon>
        <taxon>Fungi</taxon>
        <taxon>Dikarya</taxon>
        <taxon>Ascomycota</taxon>
        <taxon>Pezizomycotina</taxon>
        <taxon>Eurotiomycetes</taxon>
        <taxon>Eurotiomycetidae</taxon>
        <taxon>Eurotiales</taxon>
        <taxon>Aspergillaceae</taxon>
        <taxon>Aspergillus</taxon>
        <taxon>Aspergillus subgen. Circumdati</taxon>
    </lineage>
</organism>
<sequence>MVLRKRAPPHLSLLGQGNTPADFRSDPRSLTPQTAPTVKPASSFPPKRLTRPRRAQSSPHPHRVPSLQSVYSPDLRTSPAFNLMPLEQAQKSPIRNSPGDSNPIPWTDELVERPGQSRPQSVDSAPRWNMESDTQNEGHGDERRGQGRIPSILVAGTQRKTEDQQAPAHPHGGEYVGQPPVQLQSNNPFLKAQQNHLDNRTSDAGSSFTSNDGASGRLGQDEGYIPMTARISLVDESNSENQSATQTSNVTAQYQHPGQSQPPADQVNNDQYIALPMSASDPLRPMSYDGQMSAYMTPQSGKLSPGDGANTPATPSTPATGSSHVLVELDQSLRSEPSPAEVPPPSYDLDGQQETHKDPGNPPSLPDRSVTGPSGAAVFQPRRLPPLSEAEEKRQREQRSETYAIRHINWKDSTGKMRESPILVQNKNGPCPLLALVNTMVLRASENDPPPIVRALRAKEQISLGLLIEALFDELTTRLGPEDELPDIEALSRFLTMLHTGMNVNPRLTLTWREALGSFEATDDLQLYGTFGVPLIHGWVAAPRSEADYALARLGQYHEDIQLLPFRKHELEERVTRGESLSSEDEQVLKDIQTIEKFTDIENATQLSDFGLDHLTKKLSPGSFSILFRNDHFSTLYKDPRYNRLFTLITDAGYSSHAEIVWESLVDVNGAVSEFYSGDFRSVDHSQSHSIAPVAPDPSGPRTSSTALKGPGPRKDGTALTAQEQADADYAYALSLQYQEEERERTAGNQSRVRVPSTSTPQNNRATSQASGQGGRRPTSTRQFLQPQRGNTEDDGPPPSYEQAAKSPEYSPERTPHLVPEIPSYTPYTRNQYGRRPPSGSVGAGLPDRPRDRNKDCVVM</sequence>
<dbReference type="EMBL" id="KZ559504">
    <property type="protein sequence ID" value="PLN85505.1"/>
    <property type="molecule type" value="Genomic_DNA"/>
</dbReference>
<evidence type="ECO:0000313" key="3">
    <source>
        <dbReference type="EMBL" id="PLN85505.1"/>
    </source>
</evidence>
<evidence type="ECO:0000259" key="2">
    <source>
        <dbReference type="Pfam" id="PF04424"/>
    </source>
</evidence>
<feature type="compositionally biased region" description="Polar residues" evidence="1">
    <location>
        <begin position="89"/>
        <end position="100"/>
    </location>
</feature>
<feature type="region of interest" description="Disordered" evidence="1">
    <location>
        <begin position="739"/>
        <end position="860"/>
    </location>
</feature>
<dbReference type="AlphaFoldDB" id="A0A2J5I6M3"/>
<protein>
    <recommendedName>
        <fullName evidence="2">MINDY deubiquitinase domain-containing protein</fullName>
    </recommendedName>
</protein>
<feature type="region of interest" description="Disordered" evidence="1">
    <location>
        <begin position="687"/>
        <end position="718"/>
    </location>
</feature>
<dbReference type="GO" id="GO:0016807">
    <property type="term" value="F:cysteine-type carboxypeptidase activity"/>
    <property type="evidence" value="ECO:0007669"/>
    <property type="project" value="TreeGrafter"/>
</dbReference>
<dbReference type="InterPro" id="IPR033979">
    <property type="entry name" value="MINDY_domain"/>
</dbReference>
<feature type="compositionally biased region" description="Basic and acidic residues" evidence="1">
    <location>
        <begin position="848"/>
        <end position="860"/>
    </location>
</feature>
<dbReference type="GO" id="GO:0071944">
    <property type="term" value="C:cell periphery"/>
    <property type="evidence" value="ECO:0007669"/>
    <property type="project" value="TreeGrafter"/>
</dbReference>
<feature type="compositionally biased region" description="Polar residues" evidence="1">
    <location>
        <begin position="747"/>
        <end position="771"/>
    </location>
</feature>
<feature type="region of interest" description="Disordered" evidence="1">
    <location>
        <begin position="279"/>
        <end position="402"/>
    </location>
</feature>
<feature type="region of interest" description="Disordered" evidence="1">
    <location>
        <begin position="1"/>
        <end position="185"/>
    </location>
</feature>
<dbReference type="InterPro" id="IPR007518">
    <property type="entry name" value="MINDY"/>
</dbReference>
<feature type="compositionally biased region" description="Basic and acidic residues" evidence="1">
    <location>
        <begin position="136"/>
        <end position="145"/>
    </location>
</feature>
<feature type="compositionally biased region" description="Polar residues" evidence="1">
    <location>
        <begin position="778"/>
        <end position="790"/>
    </location>
</feature>
<dbReference type="PANTHER" id="PTHR18063:SF6">
    <property type="entry name" value="UBIQUITIN CARBOXYL-TERMINAL HYDROLASE"/>
    <property type="match status" value="1"/>
</dbReference>
<dbReference type="Pfam" id="PF04424">
    <property type="entry name" value="MINDY_DUB"/>
    <property type="match status" value="1"/>
</dbReference>
<dbReference type="PANTHER" id="PTHR18063">
    <property type="entry name" value="NF-E2 INDUCIBLE PROTEIN"/>
    <property type="match status" value="1"/>
</dbReference>